<feature type="transmembrane region" description="Helical" evidence="1">
    <location>
        <begin position="58"/>
        <end position="80"/>
    </location>
</feature>
<keyword evidence="1" id="KW-0812">Transmembrane</keyword>
<organism evidence="2 3">
    <name type="scientific">Nitrosotalea sinensis</name>
    <dbReference type="NCBI Taxonomy" id="1499975"/>
    <lineage>
        <taxon>Archaea</taxon>
        <taxon>Nitrososphaerota</taxon>
        <taxon>Nitrososphaeria</taxon>
        <taxon>Nitrosotaleales</taxon>
        <taxon>Nitrosotaleaceae</taxon>
        <taxon>Nitrosotalea</taxon>
    </lineage>
</organism>
<evidence type="ECO:0000256" key="1">
    <source>
        <dbReference type="SAM" id="Phobius"/>
    </source>
</evidence>
<dbReference type="AlphaFoldDB" id="A0A2H1EFB4"/>
<dbReference type="Proteomes" id="UP000232412">
    <property type="component" value="Unassembled WGS sequence"/>
</dbReference>
<keyword evidence="3" id="KW-1185">Reference proteome</keyword>
<evidence type="ECO:0000313" key="2">
    <source>
        <dbReference type="EMBL" id="SHO42678.1"/>
    </source>
</evidence>
<protein>
    <submittedName>
        <fullName evidence="2">Uncharacterized protein</fullName>
    </submittedName>
</protein>
<gene>
    <name evidence="2" type="ORF">NSIN_10129</name>
</gene>
<sequence>MSAKNNKKLKINPFRIWYYVRQGYGTYLVFIVAVTNLMITSYYLAIKDIPSIHYIFPNFLAFVLFVISVGLPLSFLLGYWHYKKSRAQHSQLEIEVEVSPLTPMFIQTFLIVQKLANRTELSKEDIDRINAINATMDKIMKRVKSHE</sequence>
<keyword evidence="1" id="KW-0472">Membrane</keyword>
<accession>A0A2H1EFB4</accession>
<dbReference type="RefSeq" id="WP_101008890.1">
    <property type="nucleotide sequence ID" value="NZ_FRFC01000001.1"/>
</dbReference>
<name>A0A2H1EFB4_9ARCH</name>
<keyword evidence="1" id="KW-1133">Transmembrane helix</keyword>
<reference evidence="3" key="1">
    <citation type="submission" date="2016-12" db="EMBL/GenBank/DDBJ databases">
        <authorList>
            <person name="Herbold C."/>
        </authorList>
    </citation>
    <scope>NUCLEOTIDE SEQUENCE [LARGE SCALE GENOMIC DNA]</scope>
</reference>
<evidence type="ECO:0000313" key="3">
    <source>
        <dbReference type="Proteomes" id="UP000232412"/>
    </source>
</evidence>
<dbReference type="OrthoDB" id="12288at2157"/>
<dbReference type="EMBL" id="FRFC01000001">
    <property type="protein sequence ID" value="SHO42678.1"/>
    <property type="molecule type" value="Genomic_DNA"/>
</dbReference>
<proteinExistence type="predicted"/>
<feature type="transmembrane region" description="Helical" evidence="1">
    <location>
        <begin position="24"/>
        <end position="46"/>
    </location>
</feature>